<dbReference type="Gene3D" id="1.25.10.10">
    <property type="entry name" value="Leucine-rich Repeat Variant"/>
    <property type="match status" value="1"/>
</dbReference>
<dbReference type="PANTHER" id="PTHR35549">
    <property type="entry name" value="OS04G0584500 PROTEIN"/>
    <property type="match status" value="1"/>
</dbReference>
<reference evidence="3 4" key="1">
    <citation type="journal article" date="2024" name="G3 (Bethesda)">
        <title>Genome assembly of Hibiscus sabdariffa L. provides insights into metabolisms of medicinal natural products.</title>
        <authorList>
            <person name="Kim T."/>
        </authorList>
    </citation>
    <scope>NUCLEOTIDE SEQUENCE [LARGE SCALE GENOMIC DNA]</scope>
    <source>
        <strain evidence="3">TK-2024</strain>
        <tissue evidence="3">Old leaves</tissue>
    </source>
</reference>
<dbReference type="EMBL" id="JBBPBN010000085">
    <property type="protein sequence ID" value="KAK8982686.1"/>
    <property type="molecule type" value="Genomic_DNA"/>
</dbReference>
<gene>
    <name evidence="3" type="ORF">V6N11_046599</name>
</gene>
<feature type="domain" description="Putative E3 ubiquitin-protein ligase LIN ARM repeats" evidence="2">
    <location>
        <begin position="2"/>
        <end position="63"/>
    </location>
</feature>
<dbReference type="Pfam" id="PF23654">
    <property type="entry name" value="ARM_LIN_2nd"/>
    <property type="match status" value="1"/>
</dbReference>
<comment type="caution">
    <text evidence="3">The sequence shown here is derived from an EMBL/GenBank/DDBJ whole genome shotgun (WGS) entry which is preliminary data.</text>
</comment>
<feature type="domain" description="Putative E3 ubiquitin-protein ligase LIN ARM-like" evidence="1">
    <location>
        <begin position="292"/>
        <end position="364"/>
    </location>
</feature>
<keyword evidence="4" id="KW-1185">Reference proteome</keyword>
<organism evidence="3 4">
    <name type="scientific">Hibiscus sabdariffa</name>
    <name type="common">roselle</name>
    <dbReference type="NCBI Taxonomy" id="183260"/>
    <lineage>
        <taxon>Eukaryota</taxon>
        <taxon>Viridiplantae</taxon>
        <taxon>Streptophyta</taxon>
        <taxon>Embryophyta</taxon>
        <taxon>Tracheophyta</taxon>
        <taxon>Spermatophyta</taxon>
        <taxon>Magnoliopsida</taxon>
        <taxon>eudicotyledons</taxon>
        <taxon>Gunneridae</taxon>
        <taxon>Pentapetalae</taxon>
        <taxon>rosids</taxon>
        <taxon>malvids</taxon>
        <taxon>Malvales</taxon>
        <taxon>Malvaceae</taxon>
        <taxon>Malvoideae</taxon>
        <taxon>Hibiscus</taxon>
    </lineage>
</organism>
<protein>
    <submittedName>
        <fullName evidence="3">Uncharacterized protein</fullName>
    </submittedName>
</protein>
<accession>A0ABR2P2Q0</accession>
<evidence type="ECO:0000313" key="4">
    <source>
        <dbReference type="Proteomes" id="UP001396334"/>
    </source>
</evidence>
<evidence type="ECO:0000313" key="3">
    <source>
        <dbReference type="EMBL" id="KAK8982686.1"/>
    </source>
</evidence>
<dbReference type="SUPFAM" id="SSF48371">
    <property type="entry name" value="ARM repeat"/>
    <property type="match status" value="1"/>
</dbReference>
<dbReference type="InterPro" id="IPR016024">
    <property type="entry name" value="ARM-type_fold"/>
</dbReference>
<evidence type="ECO:0000259" key="1">
    <source>
        <dbReference type="Pfam" id="PF23628"/>
    </source>
</evidence>
<sequence length="468" mass="51447">MLNNKQGVKYTMLKDVFLEQLLIAVSTSDEESVIRASVIVLTTIVSANTSIMDDIKKKGLRLKMKTLELLPTLVDVICTSNGSRFRPSKSLTVTPPAASLMIGDATNNRHLAAINSPHIPSRFLDVARNHSLEEHISLATILVKCMQFDGMCRKYISQAIAVAPFIHLLQSNENRAVFIELKFFHQVFRIPRSSTISLLQQIQREGGIDIMDELVTCVHCFRADYRILAANLLLQLDTLTGKSVFQEEAMQVLFQSLASEESTLQLLSAFVLSNIGGTYSWTGESNTVAWLGLKSQIKRVARESLMTIAWLGCEISKSSNSLRCSACEILLGEVEKFLHPGMDLEERLLACLCIYNYASGKEQRISCVHTQIVEASNKYSGAVNALIYDKGMLFSGYSNGSIKAIGHPRMGRESAGGKLTSIITANDVVVCFTESGLIKGWIPLVLGSQVSALLTLVTIIDLSMDTDG</sequence>
<name>A0ABR2P2Q0_9ROSI</name>
<dbReference type="Proteomes" id="UP001396334">
    <property type="component" value="Unassembled WGS sequence"/>
</dbReference>
<dbReference type="InterPro" id="IPR056514">
    <property type="entry name" value="ARM_LIN_2nd"/>
</dbReference>
<dbReference type="InterPro" id="IPR011989">
    <property type="entry name" value="ARM-like"/>
</dbReference>
<evidence type="ECO:0000259" key="2">
    <source>
        <dbReference type="Pfam" id="PF23654"/>
    </source>
</evidence>
<dbReference type="Pfam" id="PF23628">
    <property type="entry name" value="ARM_LIN_C"/>
    <property type="match status" value="2"/>
</dbReference>
<proteinExistence type="predicted"/>
<dbReference type="PANTHER" id="PTHR35549:SF2">
    <property type="entry name" value="TRANSDUCIN_WD40 REPEAT-LIKE SUPERFAMILY PROTEIN"/>
    <property type="match status" value="1"/>
</dbReference>
<dbReference type="InterPro" id="IPR055566">
    <property type="entry name" value="ARM_LIN"/>
</dbReference>
<feature type="domain" description="Putative E3 ubiquitin-protein ligase LIN ARM-like" evidence="1">
    <location>
        <begin position="129"/>
        <end position="291"/>
    </location>
</feature>